<dbReference type="PANTHER" id="PTHR33820">
    <property type="entry name" value="COILED-COIL DOMAIN-CONTAINING PROTEIN 17"/>
    <property type="match status" value="1"/>
</dbReference>
<dbReference type="KEGG" id="gsh:117346400"/>
<feature type="coiled-coil region" evidence="2">
    <location>
        <begin position="205"/>
        <end position="232"/>
    </location>
</feature>
<dbReference type="OrthoDB" id="289416at2759"/>
<feature type="region of interest" description="Disordered" evidence="3">
    <location>
        <begin position="691"/>
        <end position="719"/>
    </location>
</feature>
<feature type="domain" description="C2H2-type" evidence="4">
    <location>
        <begin position="6"/>
        <end position="38"/>
    </location>
</feature>
<feature type="region of interest" description="Disordered" evidence="3">
    <location>
        <begin position="407"/>
        <end position="440"/>
    </location>
</feature>
<keyword evidence="1" id="KW-0863">Zinc-finger</keyword>
<evidence type="ECO:0000256" key="3">
    <source>
        <dbReference type="SAM" id="MobiDB-lite"/>
    </source>
</evidence>
<dbReference type="InterPro" id="IPR013087">
    <property type="entry name" value="Znf_C2H2_type"/>
</dbReference>
<dbReference type="PANTHER" id="PTHR33820:SF4">
    <property type="entry name" value="COILED-COIL DOMAIN-CONTAINING PROTEIN 17"/>
    <property type="match status" value="1"/>
</dbReference>
<feature type="region of interest" description="Disordered" evidence="3">
    <location>
        <begin position="297"/>
        <end position="316"/>
    </location>
</feature>
<dbReference type="InParanoid" id="A0A6P8NSA1"/>
<dbReference type="Proteomes" id="UP000515159">
    <property type="component" value="Chromosome 12"/>
</dbReference>
<dbReference type="GeneID" id="117346400"/>
<evidence type="ECO:0000313" key="5">
    <source>
        <dbReference type="Proteomes" id="UP000515159"/>
    </source>
</evidence>
<keyword evidence="1" id="KW-0479">Metal-binding</keyword>
<evidence type="ECO:0000313" key="6">
    <source>
        <dbReference type="RefSeq" id="XP_033771785.1"/>
    </source>
</evidence>
<evidence type="ECO:0000256" key="1">
    <source>
        <dbReference type="PROSITE-ProRule" id="PRU00042"/>
    </source>
</evidence>
<gene>
    <name evidence="6" type="primary">CCDC17</name>
</gene>
<organism evidence="5 6">
    <name type="scientific">Geotrypetes seraphini</name>
    <name type="common">Gaboon caecilian</name>
    <name type="synonym">Caecilia seraphini</name>
    <dbReference type="NCBI Taxonomy" id="260995"/>
    <lineage>
        <taxon>Eukaryota</taxon>
        <taxon>Metazoa</taxon>
        <taxon>Chordata</taxon>
        <taxon>Craniata</taxon>
        <taxon>Vertebrata</taxon>
        <taxon>Euteleostomi</taxon>
        <taxon>Amphibia</taxon>
        <taxon>Gymnophiona</taxon>
        <taxon>Geotrypetes</taxon>
    </lineage>
</organism>
<evidence type="ECO:0000259" key="4">
    <source>
        <dbReference type="PROSITE" id="PS50157"/>
    </source>
</evidence>
<dbReference type="InterPro" id="IPR038800">
    <property type="entry name" value="CCDC17"/>
</dbReference>
<evidence type="ECO:0000256" key="2">
    <source>
        <dbReference type="SAM" id="Coils"/>
    </source>
</evidence>
<keyword evidence="5" id="KW-1185">Reference proteome</keyword>
<dbReference type="GO" id="GO:0008270">
    <property type="term" value="F:zinc ion binding"/>
    <property type="evidence" value="ECO:0007669"/>
    <property type="project" value="UniProtKB-KW"/>
</dbReference>
<name>A0A6P8NSA1_GEOSA</name>
<keyword evidence="1" id="KW-0862">Zinc</keyword>
<accession>A0A6P8NSA1</accession>
<dbReference type="CTD" id="149483"/>
<proteinExistence type="predicted"/>
<reference evidence="6" key="1">
    <citation type="submission" date="2025-08" db="UniProtKB">
        <authorList>
            <consortium name="RefSeq"/>
        </authorList>
    </citation>
    <scope>IDENTIFICATION</scope>
</reference>
<dbReference type="PROSITE" id="PS50157">
    <property type="entry name" value="ZINC_FINGER_C2H2_2"/>
    <property type="match status" value="1"/>
</dbReference>
<keyword evidence="2" id="KW-0175">Coiled coil</keyword>
<sequence>MELGDYCCKNCNMAFRSQSLLEKHWEKFCIGSHIGDPYALNSRYLESLKNGTGPYSTTKIGTREAEMPDLMRSNEKLNIRHLRAREDVLREREKSFLLGYEPWTSMGDSVALKRLTDEFQKLRTSIEESLPTLKSFQPEQTVSPLIQRDREYRERLQEMEDAHQQHLASIQARNRNLEELRGEIHKRLSEMASQAAPTSHIEQMLMELKVQEEKNQMALDALKDQIERMQTENRAKPVKMDLKEEKVPLIPFSSNSGPLSSEIRALYLSYLQNGGSDPNVLAQLYDLQMEVTVFERTGKKPEHKETKKRPPQSTLGGLDSDLLAVEFENQQLEDEILKLQVHRDKRKVNNESYVHTSPGMKRRWQILRRIPDAGYVNGELASMQWEHLQHVVALQSEIQQLKRDSSRIHPHIGPPLLPPPVAPPAPPLPPPPPPPLPPPFTLRATELVRPQTPVLGKHVLDVPEVLGPAPYDPAAGFVIFYDFLMGLDPTFVQVRLVTGLYASGQEMSQTTLLPAVFCEMGQASQYMLDVRKGTSAILSVKQPVPRVRPVPSLALVVELQASGGFDTCGQEVQCLSSRGWTKIDLFDQHNQVLSGHWKVPIRALPVRTGLTMGELNMVPQVGTAELYLRVVNARDADMQSLAETDPRNISMYKYPALISSRIAPPVEQSSQGTLYPSPPNPYFSPPFFTDCIDPPPVQEQPSKKNRNQRVDGAVTQKQTTLHPQWGEPEIQDLNLGFIVDRVRGAPLGNGSLRLTGYHQKTGQVIRTKESIMNCFTSLVQSNIKHGYFIFGEQELMFHGVNPLIDMILIIRLYLWPDGSVENAPWDPRSPVSPLLGSEEWVVAWSALRLTKAAALLWRKEKHAAWNTGIHELSLYHCPVPHALNLSVLPGEHHQEMFEPYGSASVRLCVFSGRKPNFPFPAESPVSLSQERPPDLYVQHHWENLVSEPFASTDGCDLYIDGARFLPDIVTISRVTGRIFDRTYNQIGPDISTGIDLNSSVFEPQYNYLVQIRKPGIPASATLLLKLYSIERFSLQLVLIGWAALNLFVESGTQNFPKVDSGGVQVSLNEGAHQLRLYHRGPALDQPLSVQALTHGGRYIPCASLLVRVVKAPVDKAQRTLHRQEAWMKVGLIQPQPAYKNTVYYSDSVLPTSGETQLYSTMASRPVMLVREIALLLSGREAQKLSSDEKISEWIQKKLNLTLNPTPFNLSCISHYLPSHGIKVAVDCGINLPWSGFPAAHFCLNPPGAFYFGQPWLRYDYPVFLEDVDLNSSQQFPVWLDGFKPYHFSYLLHALQLPDLPQLQSHPLLPAMCKAWKLLCKMLQISSRRTPCLPIAGNGDFLPGLDSTVFRRWSSAGLQYVSQAVQHTGSPVSFTDLQTKFRLLPTDWFAYRQLQHYLQTLTPTMLQEDVKDRLQEAISLTAQEPIPLRFYHKWLQERAGDLDFSTLAQKWSIDLQLPISADMIRKGIRLGNASAVSSVERERNYKFLLRAFCTPRRAHVMGISAGHCCGKCAYPMASFGHMFWTCPLVSSFWIHLVSLVARLWSCSWRLHPSFFFHPTDSFSPT</sequence>
<protein>
    <submittedName>
        <fullName evidence="6">Coiled-coil domain-containing protein 17 isoform X1</fullName>
    </submittedName>
</protein>
<dbReference type="RefSeq" id="XP_033771785.1">
    <property type="nucleotide sequence ID" value="XM_033915894.1"/>
</dbReference>
<feature type="compositionally biased region" description="Pro residues" evidence="3">
    <location>
        <begin position="412"/>
        <end position="440"/>
    </location>
</feature>